<accession>A0A9D3Y3K1</accession>
<dbReference type="AlphaFoldDB" id="A0A9D3Y3K1"/>
<name>A0A9D3Y3K1_DREPO</name>
<dbReference type="Proteomes" id="UP000828390">
    <property type="component" value="Unassembled WGS sequence"/>
</dbReference>
<evidence type="ECO:0000313" key="1">
    <source>
        <dbReference type="EMBL" id="KAH3693223.1"/>
    </source>
</evidence>
<evidence type="ECO:0000313" key="2">
    <source>
        <dbReference type="Proteomes" id="UP000828390"/>
    </source>
</evidence>
<dbReference type="EMBL" id="JAIWYP010000017">
    <property type="protein sequence ID" value="KAH3693223.1"/>
    <property type="molecule type" value="Genomic_DNA"/>
</dbReference>
<gene>
    <name evidence="1" type="ORF">DPMN_192626</name>
</gene>
<keyword evidence="2" id="KW-1185">Reference proteome</keyword>
<reference evidence="1" key="2">
    <citation type="submission" date="2020-11" db="EMBL/GenBank/DDBJ databases">
        <authorList>
            <person name="McCartney M.A."/>
            <person name="Auch B."/>
            <person name="Kono T."/>
            <person name="Mallez S."/>
            <person name="Becker A."/>
            <person name="Gohl D.M."/>
            <person name="Silverstein K.A.T."/>
            <person name="Koren S."/>
            <person name="Bechman K.B."/>
            <person name="Herman A."/>
            <person name="Abrahante J.E."/>
            <person name="Garbe J."/>
        </authorList>
    </citation>
    <scope>NUCLEOTIDE SEQUENCE</scope>
    <source>
        <strain evidence="1">Duluth1</strain>
        <tissue evidence="1">Whole animal</tissue>
    </source>
</reference>
<sequence>MLQEMNLFHGLHDALQRLRSVISSKRLPYYMIPERYLMEACGLQTEQQRKWVADITDMMKEGPRVILRWSKIRKAVISHPEPLLWFSRRKLEFEILGLELITRLTRCGDENGKIDCSDNLLLEITRRHSEVQTEVIQRMIMEGSIVCDPIDGLRGMLAILRRLSEGI</sequence>
<organism evidence="1 2">
    <name type="scientific">Dreissena polymorpha</name>
    <name type="common">Zebra mussel</name>
    <name type="synonym">Mytilus polymorpha</name>
    <dbReference type="NCBI Taxonomy" id="45954"/>
    <lineage>
        <taxon>Eukaryota</taxon>
        <taxon>Metazoa</taxon>
        <taxon>Spiralia</taxon>
        <taxon>Lophotrochozoa</taxon>
        <taxon>Mollusca</taxon>
        <taxon>Bivalvia</taxon>
        <taxon>Autobranchia</taxon>
        <taxon>Heteroconchia</taxon>
        <taxon>Euheterodonta</taxon>
        <taxon>Imparidentia</taxon>
        <taxon>Neoheterodontei</taxon>
        <taxon>Myida</taxon>
        <taxon>Dreissenoidea</taxon>
        <taxon>Dreissenidae</taxon>
        <taxon>Dreissena</taxon>
    </lineage>
</organism>
<comment type="caution">
    <text evidence="1">The sequence shown here is derived from an EMBL/GenBank/DDBJ whole genome shotgun (WGS) entry which is preliminary data.</text>
</comment>
<proteinExistence type="predicted"/>
<reference evidence="1" key="1">
    <citation type="journal article" date="2019" name="bioRxiv">
        <title>The Genome of the Zebra Mussel, Dreissena polymorpha: A Resource for Invasive Species Research.</title>
        <authorList>
            <person name="McCartney M.A."/>
            <person name="Auch B."/>
            <person name="Kono T."/>
            <person name="Mallez S."/>
            <person name="Zhang Y."/>
            <person name="Obille A."/>
            <person name="Becker A."/>
            <person name="Abrahante J.E."/>
            <person name="Garbe J."/>
            <person name="Badalamenti J.P."/>
            <person name="Herman A."/>
            <person name="Mangelson H."/>
            <person name="Liachko I."/>
            <person name="Sullivan S."/>
            <person name="Sone E.D."/>
            <person name="Koren S."/>
            <person name="Silverstein K.A.T."/>
            <person name="Beckman K.B."/>
            <person name="Gohl D.M."/>
        </authorList>
    </citation>
    <scope>NUCLEOTIDE SEQUENCE</scope>
    <source>
        <strain evidence="1">Duluth1</strain>
        <tissue evidence="1">Whole animal</tissue>
    </source>
</reference>
<protein>
    <submittedName>
        <fullName evidence="1">Uncharacterized protein</fullName>
    </submittedName>
</protein>